<feature type="transmembrane region" description="Helical" evidence="1">
    <location>
        <begin position="314"/>
        <end position="336"/>
    </location>
</feature>
<dbReference type="Gene3D" id="1.20.1250.20">
    <property type="entry name" value="MFS general substrate transporter like domains"/>
    <property type="match status" value="1"/>
</dbReference>
<dbReference type="PANTHER" id="PTHR23547:SF1">
    <property type="entry name" value="MAJOR FACILITATOR SUPERFAMILY MFS_1"/>
    <property type="match status" value="1"/>
</dbReference>
<protein>
    <submittedName>
        <fullName evidence="2">Uncharacterized protein</fullName>
    </submittedName>
</protein>
<dbReference type="AlphaFoldDB" id="A0A8J6CCY0"/>
<dbReference type="Pfam" id="PF07690">
    <property type="entry name" value="MFS_1"/>
    <property type="match status" value="1"/>
</dbReference>
<name>A0A8J6CCY0_DIALT</name>
<keyword evidence="1" id="KW-0472">Membrane</keyword>
<dbReference type="GO" id="GO:0022857">
    <property type="term" value="F:transmembrane transporter activity"/>
    <property type="evidence" value="ECO:0007669"/>
    <property type="project" value="InterPro"/>
</dbReference>
<feature type="transmembrane region" description="Helical" evidence="1">
    <location>
        <begin position="157"/>
        <end position="178"/>
    </location>
</feature>
<feature type="transmembrane region" description="Helical" evidence="1">
    <location>
        <begin position="91"/>
        <end position="111"/>
    </location>
</feature>
<comment type="caution">
    <text evidence="2">The sequence shown here is derived from an EMBL/GenBank/DDBJ whole genome shotgun (WGS) entry which is preliminary data.</text>
</comment>
<dbReference type="Proteomes" id="UP000751190">
    <property type="component" value="Unassembled WGS sequence"/>
</dbReference>
<keyword evidence="1" id="KW-1133">Transmembrane helix</keyword>
<evidence type="ECO:0000256" key="1">
    <source>
        <dbReference type="SAM" id="Phobius"/>
    </source>
</evidence>
<dbReference type="OrthoDB" id="196955at2759"/>
<dbReference type="PANTHER" id="PTHR23547">
    <property type="entry name" value="MAJOR FACILITATOR SUPERFAMILY DOMAIN, GENERAL SUBSTRATE TRANSPORTER"/>
    <property type="match status" value="1"/>
</dbReference>
<evidence type="ECO:0000313" key="2">
    <source>
        <dbReference type="EMBL" id="KAG8470362.1"/>
    </source>
</evidence>
<evidence type="ECO:0000313" key="3">
    <source>
        <dbReference type="Proteomes" id="UP000751190"/>
    </source>
</evidence>
<feature type="transmembrane region" description="Helical" evidence="1">
    <location>
        <begin position="418"/>
        <end position="440"/>
    </location>
</feature>
<accession>A0A8J6CCY0</accession>
<feature type="transmembrane region" description="Helical" evidence="1">
    <location>
        <begin position="190"/>
        <end position="215"/>
    </location>
</feature>
<sequence length="489" mass="52276">MRVADEPPSTAAGGATGSAPKNVLMPFIVISISYLLFTITDGGVRMIVLLHAYNQGFTAMEVAIMFTLYELAGVVTNIAAGMLGDRWGIRWTLNVGLALQIGGLGMLFGWQTDWQKSTAIVFVTLAQMLCGVAKDLTKLGGKTVTKLVTPDAQQTKLFKLVSLLTGWKNALKGVGYFLGAALLDSHPNPAIGYFVSLAVMIGLVLLAFPWALFGLDKNLGTAKKKPASLKQILFNPNYNLNMLSLARCFLFGSRDLWFEVPLPFFLRDAVHGPGLARNLVGAFLAGYIILYGQTQSYTPQLVISPLRQTPPNKYVAVLWALLLIPITLGLGFATTLSPIFNERDVPRMVASLVGGIVVFALVFAVNSSVHSYLVVRYAAGDKVATDVGFYYMANASGRLIGTLSSGALYSYAASTPTLGFGACMFASSCFCLISGLIVALCRDDEAGLRCGPITCFAGVSKAGDDLVAPHELHKARDADQHGVEPSHTA</sequence>
<dbReference type="InterPro" id="IPR036259">
    <property type="entry name" value="MFS_trans_sf"/>
</dbReference>
<dbReference type="EMBL" id="JAGTXO010000001">
    <property type="protein sequence ID" value="KAG8470362.1"/>
    <property type="molecule type" value="Genomic_DNA"/>
</dbReference>
<feature type="transmembrane region" description="Helical" evidence="1">
    <location>
        <begin position="389"/>
        <end position="411"/>
    </location>
</feature>
<keyword evidence="3" id="KW-1185">Reference proteome</keyword>
<feature type="transmembrane region" description="Helical" evidence="1">
    <location>
        <begin position="62"/>
        <end position="84"/>
    </location>
</feature>
<dbReference type="SUPFAM" id="SSF103473">
    <property type="entry name" value="MFS general substrate transporter"/>
    <property type="match status" value="1"/>
</dbReference>
<dbReference type="InterPro" id="IPR047769">
    <property type="entry name" value="MFS_ArsJ"/>
</dbReference>
<dbReference type="InterPro" id="IPR011701">
    <property type="entry name" value="MFS"/>
</dbReference>
<proteinExistence type="predicted"/>
<feature type="transmembrane region" description="Helical" evidence="1">
    <location>
        <begin position="27"/>
        <end position="50"/>
    </location>
</feature>
<organism evidence="2 3">
    <name type="scientific">Diacronema lutheri</name>
    <name type="common">Unicellular marine alga</name>
    <name type="synonym">Monochrysis lutheri</name>
    <dbReference type="NCBI Taxonomy" id="2081491"/>
    <lineage>
        <taxon>Eukaryota</taxon>
        <taxon>Haptista</taxon>
        <taxon>Haptophyta</taxon>
        <taxon>Pavlovophyceae</taxon>
        <taxon>Pavlovales</taxon>
        <taxon>Pavlovaceae</taxon>
        <taxon>Diacronema</taxon>
    </lineage>
</organism>
<reference evidence="2" key="1">
    <citation type="submission" date="2021-05" db="EMBL/GenBank/DDBJ databases">
        <title>The genome of the haptophyte Pavlova lutheri (Diacronema luteri, Pavlovales) - a model for lipid biosynthesis in eukaryotic algae.</title>
        <authorList>
            <person name="Hulatt C.J."/>
            <person name="Posewitz M.C."/>
        </authorList>
    </citation>
    <scope>NUCLEOTIDE SEQUENCE</scope>
    <source>
        <strain evidence="2">NIVA-4/92</strain>
    </source>
</reference>
<keyword evidence="1" id="KW-0812">Transmembrane</keyword>
<feature type="transmembrane region" description="Helical" evidence="1">
    <location>
        <begin position="348"/>
        <end position="369"/>
    </location>
</feature>
<dbReference type="OMA" id="FKWVAIL"/>
<gene>
    <name evidence="2" type="ORF">KFE25_008783</name>
</gene>